<protein>
    <recommendedName>
        <fullName evidence="4">Flavodoxin</fullName>
    </recommendedName>
</protein>
<dbReference type="EMBL" id="JACHIW010000002">
    <property type="protein sequence ID" value="MBB5158219.1"/>
    <property type="molecule type" value="Genomic_DNA"/>
</dbReference>
<dbReference type="AlphaFoldDB" id="A0A840QHT0"/>
<accession>A0A840QHT0</accession>
<organism evidence="2 3">
    <name type="scientific">Saccharopolyspora phatthalungensis</name>
    <dbReference type="NCBI Taxonomy" id="664693"/>
    <lineage>
        <taxon>Bacteria</taxon>
        <taxon>Bacillati</taxon>
        <taxon>Actinomycetota</taxon>
        <taxon>Actinomycetes</taxon>
        <taxon>Pseudonocardiales</taxon>
        <taxon>Pseudonocardiaceae</taxon>
        <taxon>Saccharopolyspora</taxon>
    </lineage>
</organism>
<feature type="region of interest" description="Disordered" evidence="1">
    <location>
        <begin position="67"/>
        <end position="97"/>
    </location>
</feature>
<keyword evidence="3" id="KW-1185">Reference proteome</keyword>
<dbReference type="InterPro" id="IPR029039">
    <property type="entry name" value="Flavoprotein-like_sf"/>
</dbReference>
<reference evidence="2 3" key="1">
    <citation type="submission" date="2020-08" db="EMBL/GenBank/DDBJ databases">
        <title>Sequencing the genomes of 1000 actinobacteria strains.</title>
        <authorList>
            <person name="Klenk H.-P."/>
        </authorList>
    </citation>
    <scope>NUCLEOTIDE SEQUENCE [LARGE SCALE GENOMIC DNA]</scope>
    <source>
        <strain evidence="2 3">DSM 45584</strain>
    </source>
</reference>
<proteinExistence type="predicted"/>
<evidence type="ECO:0000256" key="1">
    <source>
        <dbReference type="SAM" id="MobiDB-lite"/>
    </source>
</evidence>
<evidence type="ECO:0008006" key="4">
    <source>
        <dbReference type="Google" id="ProtNLM"/>
    </source>
</evidence>
<dbReference type="RefSeq" id="WP_184729898.1">
    <property type="nucleotide sequence ID" value="NZ_JACHIW010000002.1"/>
</dbReference>
<dbReference type="SUPFAM" id="SSF52218">
    <property type="entry name" value="Flavoproteins"/>
    <property type="match status" value="1"/>
</dbReference>
<dbReference type="Proteomes" id="UP000584374">
    <property type="component" value="Unassembled WGS sequence"/>
</dbReference>
<evidence type="ECO:0000313" key="2">
    <source>
        <dbReference type="EMBL" id="MBB5158219.1"/>
    </source>
</evidence>
<dbReference type="Gene3D" id="3.40.50.360">
    <property type="match status" value="1"/>
</dbReference>
<gene>
    <name evidence="2" type="ORF">BJ970_005818</name>
</gene>
<evidence type="ECO:0000313" key="3">
    <source>
        <dbReference type="Proteomes" id="UP000584374"/>
    </source>
</evidence>
<name>A0A840QHT0_9PSEU</name>
<sequence>MGGDTAEARGTAIMRALVVYESIFDNTAAIAEHVATGLARWMDVDLAKVSDAPTCIGDHVGLLVVGGPTHPSGPNRRTPRKAAVPAPRGPGSADHHGLHEWLNSIHKGLGLVHAAAFDTRTENPNTPASAARTVEEILRSNGFHLTEPTHTFHLEHPAGPLQPAEAQRAQHWAEHLAAKLATHSRPPR</sequence>
<comment type="caution">
    <text evidence="2">The sequence shown here is derived from an EMBL/GenBank/DDBJ whole genome shotgun (WGS) entry which is preliminary data.</text>
</comment>